<accession>A0AAQ3WDM3</accession>
<dbReference type="AlphaFoldDB" id="A0AAQ3WDM3"/>
<dbReference type="Proteomes" id="UP001341281">
    <property type="component" value="Chromosome 02"/>
</dbReference>
<proteinExistence type="predicted"/>
<reference evidence="1 2" key="1">
    <citation type="submission" date="2024-02" db="EMBL/GenBank/DDBJ databases">
        <title>High-quality chromosome-scale genome assembly of Pensacola bahiagrass (Paspalum notatum Flugge var. saurae).</title>
        <authorList>
            <person name="Vega J.M."/>
            <person name="Podio M."/>
            <person name="Orjuela J."/>
            <person name="Siena L.A."/>
            <person name="Pessino S.C."/>
            <person name="Combes M.C."/>
            <person name="Mariac C."/>
            <person name="Albertini E."/>
            <person name="Pupilli F."/>
            <person name="Ortiz J.P.A."/>
            <person name="Leblanc O."/>
        </authorList>
    </citation>
    <scope>NUCLEOTIDE SEQUENCE [LARGE SCALE GENOMIC DNA]</scope>
    <source>
        <strain evidence="1">R1</strain>
        <tissue evidence="1">Leaf</tissue>
    </source>
</reference>
<gene>
    <name evidence="1" type="ORF">U9M48_008571</name>
</gene>
<name>A0AAQ3WDM3_PASNO</name>
<organism evidence="1 2">
    <name type="scientific">Paspalum notatum var. saurae</name>
    <dbReference type="NCBI Taxonomy" id="547442"/>
    <lineage>
        <taxon>Eukaryota</taxon>
        <taxon>Viridiplantae</taxon>
        <taxon>Streptophyta</taxon>
        <taxon>Embryophyta</taxon>
        <taxon>Tracheophyta</taxon>
        <taxon>Spermatophyta</taxon>
        <taxon>Magnoliopsida</taxon>
        <taxon>Liliopsida</taxon>
        <taxon>Poales</taxon>
        <taxon>Poaceae</taxon>
        <taxon>PACMAD clade</taxon>
        <taxon>Panicoideae</taxon>
        <taxon>Andropogonodae</taxon>
        <taxon>Paspaleae</taxon>
        <taxon>Paspalinae</taxon>
        <taxon>Paspalum</taxon>
    </lineage>
</organism>
<sequence>MATFVVPCSCTSQKQGGHECSNMRERAKLGRGDLCDTRGHGQASRRGGVVSVHGCDEAHGHELVLRRGEQARDIGGLCSNEIEISAVAFCADLSLRSRRRATYRWCRATAGQETKYTVCVRGHSTATTAMGNKGSRFLQNRFSDAKAGYKQFMAHRRERPGLVVRGTASHARGCEGIMYVEERRHEGTVHRQFKGA</sequence>
<evidence type="ECO:0000313" key="1">
    <source>
        <dbReference type="EMBL" id="WVZ58288.1"/>
    </source>
</evidence>
<keyword evidence="2" id="KW-1185">Reference proteome</keyword>
<protein>
    <submittedName>
        <fullName evidence="1">Uncharacterized protein</fullName>
    </submittedName>
</protein>
<dbReference type="EMBL" id="CP144746">
    <property type="protein sequence ID" value="WVZ58288.1"/>
    <property type="molecule type" value="Genomic_DNA"/>
</dbReference>
<evidence type="ECO:0000313" key="2">
    <source>
        <dbReference type="Proteomes" id="UP001341281"/>
    </source>
</evidence>